<accession>A0A9W6VQV2</accession>
<comment type="caution">
    <text evidence="1">The sequence shown here is derived from an EMBL/GenBank/DDBJ whole genome shotgun (WGS) entry which is preliminary data.</text>
</comment>
<sequence>MRGGHPSRRRQQGTQRGVAERVGYSISVLLKVYAKCIEGQDETAKRRIEAALRG</sequence>
<dbReference type="Proteomes" id="UP001165135">
    <property type="component" value="Unassembled WGS sequence"/>
</dbReference>
<organism evidence="1 2">
    <name type="scientific">Actinoallomurus iriomotensis</name>
    <dbReference type="NCBI Taxonomy" id="478107"/>
    <lineage>
        <taxon>Bacteria</taxon>
        <taxon>Bacillati</taxon>
        <taxon>Actinomycetota</taxon>
        <taxon>Actinomycetes</taxon>
        <taxon>Streptosporangiales</taxon>
        <taxon>Thermomonosporaceae</taxon>
        <taxon>Actinoallomurus</taxon>
    </lineage>
</organism>
<dbReference type="EMBL" id="BSTJ01000003">
    <property type="protein sequence ID" value="GLY75006.1"/>
    <property type="molecule type" value="Genomic_DNA"/>
</dbReference>
<name>A0A9W6VQV2_9ACTN</name>
<gene>
    <name evidence="1" type="ORF">Airi01_032730</name>
</gene>
<protein>
    <submittedName>
        <fullName evidence="1">Uncharacterized protein</fullName>
    </submittedName>
</protein>
<reference evidence="1" key="1">
    <citation type="submission" date="2023-03" db="EMBL/GenBank/DDBJ databases">
        <title>Actinoallomurus iriomotensis NBRC 103681.</title>
        <authorList>
            <person name="Ichikawa N."/>
            <person name="Sato H."/>
            <person name="Tonouchi N."/>
        </authorList>
    </citation>
    <scope>NUCLEOTIDE SEQUENCE</scope>
    <source>
        <strain evidence="1">NBRC 103681</strain>
    </source>
</reference>
<evidence type="ECO:0000313" key="1">
    <source>
        <dbReference type="EMBL" id="GLY75006.1"/>
    </source>
</evidence>
<dbReference type="AlphaFoldDB" id="A0A9W6VQV2"/>
<evidence type="ECO:0000313" key="2">
    <source>
        <dbReference type="Proteomes" id="UP001165135"/>
    </source>
</evidence>
<proteinExistence type="predicted"/>